<dbReference type="AlphaFoldDB" id="A0A1M7SXV2"/>
<evidence type="ECO:0000256" key="2">
    <source>
        <dbReference type="SAM" id="Phobius"/>
    </source>
</evidence>
<evidence type="ECO:0000313" key="3">
    <source>
        <dbReference type="EMBL" id="SHN63327.1"/>
    </source>
</evidence>
<dbReference type="EMBL" id="FRDF01000016">
    <property type="protein sequence ID" value="SHN63327.1"/>
    <property type="molecule type" value="Genomic_DNA"/>
</dbReference>
<gene>
    <name evidence="3" type="ORF">SAMN02745193_02569</name>
</gene>
<evidence type="ECO:0000313" key="4">
    <source>
        <dbReference type="Proteomes" id="UP000184391"/>
    </source>
</evidence>
<keyword evidence="2" id="KW-1133">Transmembrane helix</keyword>
<protein>
    <submittedName>
        <fullName evidence="3">Protein TonB</fullName>
    </submittedName>
</protein>
<keyword evidence="2" id="KW-0812">Transmembrane</keyword>
<organism evidence="3 4">
    <name type="scientific">Erythrobacter sanguineus</name>
    <dbReference type="NCBI Taxonomy" id="198312"/>
    <lineage>
        <taxon>Bacteria</taxon>
        <taxon>Pseudomonadati</taxon>
        <taxon>Pseudomonadota</taxon>
        <taxon>Alphaproteobacteria</taxon>
        <taxon>Sphingomonadales</taxon>
        <taxon>Erythrobacteraceae</taxon>
        <taxon>Erythrobacter/Porphyrobacter group</taxon>
        <taxon>Erythrobacter</taxon>
    </lineage>
</organism>
<feature type="transmembrane region" description="Helical" evidence="2">
    <location>
        <begin position="33"/>
        <end position="54"/>
    </location>
</feature>
<proteinExistence type="predicted"/>
<dbReference type="Proteomes" id="UP000184391">
    <property type="component" value="Unassembled WGS sequence"/>
</dbReference>
<name>A0A1M7SXV2_9SPHN</name>
<keyword evidence="2" id="KW-0472">Membrane</keyword>
<accession>A0A1M7SXV2</accession>
<evidence type="ECO:0000256" key="1">
    <source>
        <dbReference type="SAM" id="MobiDB-lite"/>
    </source>
</evidence>
<feature type="compositionally biased region" description="Pro residues" evidence="1">
    <location>
        <begin position="110"/>
        <end position="138"/>
    </location>
</feature>
<sequence>MAAKLPRGLAARWNDLRDDLQARLGDSARQRKAASLAIALLIEALIILLLFTLGTQIAGDKQASEIVTEFAATDFAPEPEAEPEQPPEPPAESAATPPEPQPVPDEAQPLLPPEPVRPPPPLVSNPTPAPPPPPPAQPQPSAQPSASPTIAARINPGRNFGPADTGPPRGSTDSERVGTAPNGEPLYAARWYREPTRQELAGYLSTATGPASALIACRIVSGYYVEDCELLSESPQGSQMGRAVMAAAWQFRVRPARIGGREQFGTWVRIRIDYSLARVR</sequence>
<feature type="region of interest" description="Disordered" evidence="1">
    <location>
        <begin position="76"/>
        <end position="185"/>
    </location>
</feature>
<feature type="compositionally biased region" description="Low complexity" evidence="1">
    <location>
        <begin position="139"/>
        <end position="148"/>
    </location>
</feature>
<reference evidence="4" key="1">
    <citation type="submission" date="2016-12" db="EMBL/GenBank/DDBJ databases">
        <authorList>
            <person name="Varghese N."/>
            <person name="Submissions S."/>
        </authorList>
    </citation>
    <scope>NUCLEOTIDE SEQUENCE [LARGE SCALE GENOMIC DNA]</scope>
    <source>
        <strain evidence="4">DSM 11032</strain>
    </source>
</reference>
<dbReference type="STRING" id="198312.SAMN02745193_02569"/>
<keyword evidence="4" id="KW-1185">Reference proteome</keyword>